<keyword evidence="11" id="KW-1133">Transmembrane helix</keyword>
<accession>A0A5B8XVM8</accession>
<protein>
    <recommendedName>
        <fullName evidence="3">histidine kinase</fullName>
        <ecNumber evidence="3">2.7.13.3</ecNumber>
    </recommendedName>
</protein>
<dbReference type="SUPFAM" id="SSF47384">
    <property type="entry name" value="Homodimeric domain of signal transducing histidine kinase"/>
    <property type="match status" value="1"/>
</dbReference>
<keyword evidence="11" id="KW-0812">Transmembrane</keyword>
<keyword evidence="10" id="KW-0175">Coiled coil</keyword>
<dbReference type="PROSITE" id="PS50885">
    <property type="entry name" value="HAMP"/>
    <property type="match status" value="1"/>
</dbReference>
<dbReference type="PANTHER" id="PTHR43065:SF10">
    <property type="entry name" value="PEROXIDE STRESS-ACTIVATED HISTIDINE KINASE MAK3"/>
    <property type="match status" value="1"/>
</dbReference>
<dbReference type="InterPro" id="IPR004358">
    <property type="entry name" value="Sig_transdc_His_kin-like_C"/>
</dbReference>
<dbReference type="Gene3D" id="1.10.287.130">
    <property type="match status" value="1"/>
</dbReference>
<feature type="transmembrane region" description="Helical" evidence="11">
    <location>
        <begin position="12"/>
        <end position="35"/>
    </location>
</feature>
<feature type="transmembrane region" description="Helical" evidence="11">
    <location>
        <begin position="128"/>
        <end position="153"/>
    </location>
</feature>
<dbReference type="InterPro" id="IPR003594">
    <property type="entry name" value="HATPase_dom"/>
</dbReference>
<gene>
    <name evidence="14" type="ORF">FRD01_21000</name>
</gene>
<dbReference type="SMART" id="SM00387">
    <property type="entry name" value="HATPase_c"/>
    <property type="match status" value="1"/>
</dbReference>
<evidence type="ECO:0000256" key="8">
    <source>
        <dbReference type="ARBA" id="ARBA00022840"/>
    </source>
</evidence>
<evidence type="ECO:0000256" key="1">
    <source>
        <dbReference type="ARBA" id="ARBA00000085"/>
    </source>
</evidence>
<dbReference type="Gene3D" id="6.10.340.10">
    <property type="match status" value="1"/>
</dbReference>
<dbReference type="CDD" id="cd06225">
    <property type="entry name" value="HAMP"/>
    <property type="match status" value="1"/>
</dbReference>
<dbReference type="OrthoDB" id="9781147at2"/>
<keyword evidence="5" id="KW-0808">Transferase</keyword>
<evidence type="ECO:0000259" key="13">
    <source>
        <dbReference type="PROSITE" id="PS50885"/>
    </source>
</evidence>
<sequence length="431" mass="47312">MKHELSIWPGGLRAQILVGIGALLVGSFALLGMLIESVLASQIERGARERGLAAARLVGHAPETPLDELARDFRLNYVSFRSGEAERVWGKMVDDGVGFVALTRENWRVEIDLNYEEETHEIRRWRGLVWGFLAAEACLLLLFVYGFLTFLVVRPVRAMGVATERAGAGDLASAITVLPPNEFGKVAHSFNQMLERLEASKVQLEEQMDALIRSEKLASVGQLAAGVAHEVGNPLAAISGYVDVIDDEMSPEDLEDVLARMRKQLLRIQHTIRALLDFSREDGVEPILMDPKECVDEALELVKTMSRSRNVVFEVDLPDALPRIRIAPAHLVQVLLNLLMNAVDAMGEQGGRVYLGWMDGVLEIRDSGPGIPEDLRHRIFDPFFTTKEPGKGTGLGLAISAKLMGSMGGSLILGPSDEGARFLVKLPEHAP</sequence>
<dbReference type="SUPFAM" id="SSF55874">
    <property type="entry name" value="ATPase domain of HSP90 chaperone/DNA topoisomerase II/histidine kinase"/>
    <property type="match status" value="1"/>
</dbReference>
<dbReference type="PROSITE" id="PS50109">
    <property type="entry name" value="HIS_KIN"/>
    <property type="match status" value="1"/>
</dbReference>
<dbReference type="CDD" id="cd00082">
    <property type="entry name" value="HisKA"/>
    <property type="match status" value="1"/>
</dbReference>
<name>A0A5B8XVM8_9DELT</name>
<dbReference type="SMART" id="SM00388">
    <property type="entry name" value="HisKA"/>
    <property type="match status" value="1"/>
</dbReference>
<dbReference type="InterPro" id="IPR036097">
    <property type="entry name" value="HisK_dim/P_sf"/>
</dbReference>
<dbReference type="InterPro" id="IPR036890">
    <property type="entry name" value="HATPase_C_sf"/>
</dbReference>
<dbReference type="EMBL" id="CP042467">
    <property type="protein sequence ID" value="QED29670.1"/>
    <property type="molecule type" value="Genomic_DNA"/>
</dbReference>
<dbReference type="GO" id="GO:0016020">
    <property type="term" value="C:membrane"/>
    <property type="evidence" value="ECO:0007669"/>
    <property type="project" value="UniProtKB-SubCell"/>
</dbReference>
<proteinExistence type="predicted"/>
<dbReference type="Proteomes" id="UP000321595">
    <property type="component" value="Chromosome"/>
</dbReference>
<dbReference type="RefSeq" id="WP_146962903.1">
    <property type="nucleotide sequence ID" value="NZ_CP042467.1"/>
</dbReference>
<evidence type="ECO:0000259" key="12">
    <source>
        <dbReference type="PROSITE" id="PS50109"/>
    </source>
</evidence>
<feature type="domain" description="HAMP" evidence="13">
    <location>
        <begin position="150"/>
        <end position="202"/>
    </location>
</feature>
<dbReference type="Gene3D" id="3.30.565.10">
    <property type="entry name" value="Histidine kinase-like ATPase, C-terminal domain"/>
    <property type="match status" value="1"/>
</dbReference>
<dbReference type="SUPFAM" id="SSF158472">
    <property type="entry name" value="HAMP domain-like"/>
    <property type="match status" value="1"/>
</dbReference>
<dbReference type="InterPro" id="IPR005467">
    <property type="entry name" value="His_kinase_dom"/>
</dbReference>
<dbReference type="Pfam" id="PF00512">
    <property type="entry name" value="HisKA"/>
    <property type="match status" value="1"/>
</dbReference>
<keyword evidence="7 14" id="KW-0418">Kinase</keyword>
<keyword evidence="4" id="KW-0597">Phosphoprotein</keyword>
<dbReference type="GO" id="GO:0000155">
    <property type="term" value="F:phosphorelay sensor kinase activity"/>
    <property type="evidence" value="ECO:0007669"/>
    <property type="project" value="InterPro"/>
</dbReference>
<dbReference type="AlphaFoldDB" id="A0A5B8XVM8"/>
<keyword evidence="8" id="KW-0067">ATP-binding</keyword>
<dbReference type="KEGG" id="bbae:FRD01_21000"/>
<keyword evidence="6" id="KW-0547">Nucleotide-binding</keyword>
<dbReference type="PANTHER" id="PTHR43065">
    <property type="entry name" value="SENSOR HISTIDINE KINASE"/>
    <property type="match status" value="1"/>
</dbReference>
<evidence type="ECO:0000256" key="5">
    <source>
        <dbReference type="ARBA" id="ARBA00022679"/>
    </source>
</evidence>
<evidence type="ECO:0000256" key="2">
    <source>
        <dbReference type="ARBA" id="ARBA00004370"/>
    </source>
</evidence>
<comment type="catalytic activity">
    <reaction evidence="1">
        <text>ATP + protein L-histidine = ADP + protein N-phospho-L-histidine.</text>
        <dbReference type="EC" id="2.7.13.3"/>
    </reaction>
</comment>
<reference evidence="14 15" key="1">
    <citation type="submission" date="2019-08" db="EMBL/GenBank/DDBJ databases">
        <authorList>
            <person name="Liang Q."/>
        </authorList>
    </citation>
    <scope>NUCLEOTIDE SEQUENCE [LARGE SCALE GENOMIC DNA]</scope>
    <source>
        <strain evidence="14 15">V1718</strain>
    </source>
</reference>
<dbReference type="Pfam" id="PF02518">
    <property type="entry name" value="HATPase_c"/>
    <property type="match status" value="1"/>
</dbReference>
<organism evidence="14 15">
    <name type="scientific">Microvenator marinus</name>
    <dbReference type="NCBI Taxonomy" id="2600177"/>
    <lineage>
        <taxon>Bacteria</taxon>
        <taxon>Deltaproteobacteria</taxon>
        <taxon>Bradymonadales</taxon>
        <taxon>Microvenatoraceae</taxon>
        <taxon>Microvenator</taxon>
    </lineage>
</organism>
<dbReference type="SMART" id="SM00304">
    <property type="entry name" value="HAMP"/>
    <property type="match status" value="1"/>
</dbReference>
<keyword evidence="9" id="KW-0902">Two-component regulatory system</keyword>
<dbReference type="InterPro" id="IPR003660">
    <property type="entry name" value="HAMP_dom"/>
</dbReference>
<evidence type="ECO:0000256" key="6">
    <source>
        <dbReference type="ARBA" id="ARBA00022741"/>
    </source>
</evidence>
<evidence type="ECO:0000256" key="7">
    <source>
        <dbReference type="ARBA" id="ARBA00022777"/>
    </source>
</evidence>
<dbReference type="InterPro" id="IPR003661">
    <property type="entry name" value="HisK_dim/P_dom"/>
</dbReference>
<dbReference type="GO" id="GO:0005524">
    <property type="term" value="F:ATP binding"/>
    <property type="evidence" value="ECO:0007669"/>
    <property type="project" value="UniProtKB-KW"/>
</dbReference>
<evidence type="ECO:0000256" key="4">
    <source>
        <dbReference type="ARBA" id="ARBA00022553"/>
    </source>
</evidence>
<evidence type="ECO:0000313" key="15">
    <source>
        <dbReference type="Proteomes" id="UP000321595"/>
    </source>
</evidence>
<dbReference type="EC" id="2.7.13.3" evidence="3"/>
<keyword evidence="11" id="KW-0472">Membrane</keyword>
<evidence type="ECO:0000256" key="9">
    <source>
        <dbReference type="ARBA" id="ARBA00023012"/>
    </source>
</evidence>
<evidence type="ECO:0000256" key="11">
    <source>
        <dbReference type="SAM" id="Phobius"/>
    </source>
</evidence>
<feature type="coiled-coil region" evidence="10">
    <location>
        <begin position="187"/>
        <end position="214"/>
    </location>
</feature>
<evidence type="ECO:0000256" key="3">
    <source>
        <dbReference type="ARBA" id="ARBA00012438"/>
    </source>
</evidence>
<dbReference type="PRINTS" id="PR00344">
    <property type="entry name" value="BCTRLSENSOR"/>
</dbReference>
<comment type="subcellular location">
    <subcellularLocation>
        <location evidence="2">Membrane</location>
    </subcellularLocation>
</comment>
<evidence type="ECO:0000256" key="10">
    <source>
        <dbReference type="SAM" id="Coils"/>
    </source>
</evidence>
<dbReference type="Pfam" id="PF00672">
    <property type="entry name" value="HAMP"/>
    <property type="match status" value="1"/>
</dbReference>
<evidence type="ECO:0000313" key="14">
    <source>
        <dbReference type="EMBL" id="QED29670.1"/>
    </source>
</evidence>
<keyword evidence="15" id="KW-1185">Reference proteome</keyword>
<feature type="domain" description="Histidine kinase" evidence="12">
    <location>
        <begin position="226"/>
        <end position="430"/>
    </location>
</feature>